<gene>
    <name evidence="1" type="ORF">METZ01_LOCUS476571</name>
</gene>
<reference evidence="1" key="1">
    <citation type="submission" date="2018-05" db="EMBL/GenBank/DDBJ databases">
        <authorList>
            <person name="Lanie J.A."/>
            <person name="Ng W.-L."/>
            <person name="Kazmierczak K.M."/>
            <person name="Andrzejewski T.M."/>
            <person name="Davidsen T.M."/>
            <person name="Wayne K.J."/>
            <person name="Tettelin H."/>
            <person name="Glass J.I."/>
            <person name="Rusch D."/>
            <person name="Podicherti R."/>
            <person name="Tsui H.-C.T."/>
            <person name="Winkler M.E."/>
        </authorList>
    </citation>
    <scope>NUCLEOTIDE SEQUENCE</scope>
</reference>
<dbReference type="InterPro" id="IPR003462">
    <property type="entry name" value="ODC_Mu_crystall"/>
</dbReference>
<sequence>MALILRNHDLQGLLELDDYIEAVELGYREEGKGRALNFPRKCAWFEADGGIHADRDLQPEGLPALKFKGAAISSINAAGLNVYTTGMSGPLQTFQLLFDTVTGELLSIMEVLYYDWFKTAAVAAVAAKHLAPKGALTMALFGSGRHARTELHAVKRVCDLQKVQVYSRKEKPLREFCVSMSEELEIDIVPVRRPESALEGANIVTTMTTSPTPVFSSK</sequence>
<feature type="non-terminal residue" evidence="1">
    <location>
        <position position="218"/>
    </location>
</feature>
<dbReference type="Pfam" id="PF02423">
    <property type="entry name" value="OCD_Mu_crystall"/>
    <property type="match status" value="1"/>
</dbReference>
<dbReference type="InterPro" id="IPR036291">
    <property type="entry name" value="NAD(P)-bd_dom_sf"/>
</dbReference>
<evidence type="ECO:0008006" key="2">
    <source>
        <dbReference type="Google" id="ProtNLM"/>
    </source>
</evidence>
<protein>
    <recommendedName>
        <fullName evidence="2">Ornithine cyclodeaminase</fullName>
    </recommendedName>
</protein>
<name>A0A383BUA1_9ZZZZ</name>
<dbReference type="Gene3D" id="3.40.50.720">
    <property type="entry name" value="NAD(P)-binding Rossmann-like Domain"/>
    <property type="match status" value="1"/>
</dbReference>
<dbReference type="InterPro" id="IPR023401">
    <property type="entry name" value="ODC_N"/>
</dbReference>
<dbReference type="Gene3D" id="3.30.1780.10">
    <property type="entry name" value="ornithine cyclodeaminase, domain 1"/>
    <property type="match status" value="1"/>
</dbReference>
<dbReference type="PANTHER" id="PTHR13812">
    <property type="entry name" value="KETIMINE REDUCTASE MU-CRYSTALLIN"/>
    <property type="match status" value="1"/>
</dbReference>
<organism evidence="1">
    <name type="scientific">marine metagenome</name>
    <dbReference type="NCBI Taxonomy" id="408172"/>
    <lineage>
        <taxon>unclassified sequences</taxon>
        <taxon>metagenomes</taxon>
        <taxon>ecological metagenomes</taxon>
    </lineage>
</organism>
<dbReference type="AlphaFoldDB" id="A0A383BUA1"/>
<dbReference type="SUPFAM" id="SSF51735">
    <property type="entry name" value="NAD(P)-binding Rossmann-fold domains"/>
    <property type="match status" value="1"/>
</dbReference>
<dbReference type="GO" id="GO:0005737">
    <property type="term" value="C:cytoplasm"/>
    <property type="evidence" value="ECO:0007669"/>
    <property type="project" value="TreeGrafter"/>
</dbReference>
<dbReference type="EMBL" id="UINC01203453">
    <property type="protein sequence ID" value="SVE23717.1"/>
    <property type="molecule type" value="Genomic_DNA"/>
</dbReference>
<proteinExistence type="predicted"/>
<evidence type="ECO:0000313" key="1">
    <source>
        <dbReference type="EMBL" id="SVE23717.1"/>
    </source>
</evidence>
<accession>A0A383BUA1</accession>
<dbReference type="PANTHER" id="PTHR13812:SF19">
    <property type="entry name" value="KETIMINE REDUCTASE MU-CRYSTALLIN"/>
    <property type="match status" value="1"/>
</dbReference>